<feature type="transmembrane region" description="Helical" evidence="1">
    <location>
        <begin position="58"/>
        <end position="79"/>
    </location>
</feature>
<feature type="transmembrane region" description="Helical" evidence="1">
    <location>
        <begin position="100"/>
        <end position="122"/>
    </location>
</feature>
<keyword evidence="1" id="KW-0812">Transmembrane</keyword>
<feature type="transmembrane region" description="Helical" evidence="1">
    <location>
        <begin position="128"/>
        <end position="145"/>
    </location>
</feature>
<evidence type="ECO:0000313" key="3">
    <source>
        <dbReference type="Proteomes" id="UP000297853"/>
    </source>
</evidence>
<evidence type="ECO:0000256" key="1">
    <source>
        <dbReference type="SAM" id="Phobius"/>
    </source>
</evidence>
<keyword evidence="1" id="KW-0472">Membrane</keyword>
<keyword evidence="3" id="KW-1185">Reference proteome</keyword>
<comment type="caution">
    <text evidence="2">The sequence shown here is derived from an EMBL/GenBank/DDBJ whole genome shotgun (WGS) entry which is preliminary data.</text>
</comment>
<dbReference type="RefSeq" id="WP_134429972.1">
    <property type="nucleotide sequence ID" value="NZ_SOGQ01000046.1"/>
</dbReference>
<feature type="transmembrane region" description="Helical" evidence="1">
    <location>
        <begin position="30"/>
        <end position="52"/>
    </location>
</feature>
<sequence>MANVEVAVAVKASGFDLDARLRRYPWVSRALNAEAVYGTVLTAGLISAFSLYNPGLPALIARTVGTVLVFWGAHVYAEIVGNREMSWREAVREALQRSGGLLWALIVPVACLIVAAFLGWSMNAAVDLSLWAAVVTLAVLGWWAARQRQAGVLAKLATAAGTAGMGLALIALKTLVH</sequence>
<dbReference type="EMBL" id="SOGQ01000046">
    <property type="protein sequence ID" value="TFC99481.1"/>
    <property type="molecule type" value="Genomic_DNA"/>
</dbReference>
<evidence type="ECO:0008006" key="4">
    <source>
        <dbReference type="Google" id="ProtNLM"/>
    </source>
</evidence>
<proteinExistence type="predicted"/>
<keyword evidence="1" id="KW-1133">Transmembrane helix</keyword>
<reference evidence="2 3" key="1">
    <citation type="submission" date="2019-03" db="EMBL/GenBank/DDBJ databases">
        <title>Genomics of glacier-inhabiting Cryobacterium strains.</title>
        <authorList>
            <person name="Liu Q."/>
            <person name="Xin Y.-H."/>
        </authorList>
    </citation>
    <scope>NUCLEOTIDE SEQUENCE [LARGE SCALE GENOMIC DNA]</scope>
    <source>
        <strain evidence="2 3">TMT1-23-1</strain>
    </source>
</reference>
<gene>
    <name evidence="2" type="ORF">E3T28_09070</name>
</gene>
<protein>
    <recommendedName>
        <fullName evidence="4">VIT family protein</fullName>
    </recommendedName>
</protein>
<name>A0ABY2J6Z4_9MICO</name>
<evidence type="ECO:0000313" key="2">
    <source>
        <dbReference type="EMBL" id="TFC99481.1"/>
    </source>
</evidence>
<dbReference type="Proteomes" id="UP000297853">
    <property type="component" value="Unassembled WGS sequence"/>
</dbReference>
<organism evidence="2 3">
    <name type="scientific">Cryobacterium sinapicolor</name>
    <dbReference type="NCBI Taxonomy" id="1259236"/>
    <lineage>
        <taxon>Bacteria</taxon>
        <taxon>Bacillati</taxon>
        <taxon>Actinomycetota</taxon>
        <taxon>Actinomycetes</taxon>
        <taxon>Micrococcales</taxon>
        <taxon>Microbacteriaceae</taxon>
        <taxon>Cryobacterium</taxon>
    </lineage>
</organism>
<accession>A0ABY2J6Z4</accession>
<feature type="transmembrane region" description="Helical" evidence="1">
    <location>
        <begin position="152"/>
        <end position="172"/>
    </location>
</feature>